<name>A0A7R9J742_TIMCA</name>
<accession>A0A7R9J742</accession>
<organism evidence="1">
    <name type="scientific">Timema californicum</name>
    <name type="common">California timema</name>
    <name type="synonym">Walking stick</name>
    <dbReference type="NCBI Taxonomy" id="61474"/>
    <lineage>
        <taxon>Eukaryota</taxon>
        <taxon>Metazoa</taxon>
        <taxon>Ecdysozoa</taxon>
        <taxon>Arthropoda</taxon>
        <taxon>Hexapoda</taxon>
        <taxon>Insecta</taxon>
        <taxon>Pterygota</taxon>
        <taxon>Neoptera</taxon>
        <taxon>Polyneoptera</taxon>
        <taxon>Phasmatodea</taxon>
        <taxon>Timematodea</taxon>
        <taxon>Timematoidea</taxon>
        <taxon>Timematidae</taxon>
        <taxon>Timema</taxon>
    </lineage>
</organism>
<dbReference type="EMBL" id="OE181479">
    <property type="protein sequence ID" value="CAD7573226.1"/>
    <property type="molecule type" value="Genomic_DNA"/>
</dbReference>
<dbReference type="AlphaFoldDB" id="A0A7R9J742"/>
<protein>
    <submittedName>
        <fullName evidence="1">(California timema) hypothetical protein</fullName>
    </submittedName>
</protein>
<reference evidence="1" key="1">
    <citation type="submission" date="2020-11" db="EMBL/GenBank/DDBJ databases">
        <authorList>
            <person name="Tran Van P."/>
        </authorList>
    </citation>
    <scope>NUCLEOTIDE SEQUENCE</scope>
</reference>
<proteinExistence type="predicted"/>
<sequence length="137" mass="15344">MASSSVAAHVLMKKGKRGAAAYVHADCSNSAYPQHLNELLDLLLNPGKTIDDWETIDWCKWLIAGGRTPDEFASNEISINLKHFSAAHSIAANNPNDPNRCENTYPLSTDEQLTLFEHSQKKQQLFDSVRRVFSDRT</sequence>
<evidence type="ECO:0000313" key="1">
    <source>
        <dbReference type="EMBL" id="CAD7573226.1"/>
    </source>
</evidence>
<gene>
    <name evidence="1" type="ORF">TCMB3V08_LOCUS5866</name>
</gene>